<evidence type="ECO:0000313" key="2">
    <source>
        <dbReference type="Proteomes" id="UP000183275"/>
    </source>
</evidence>
<evidence type="ECO:0000313" key="1">
    <source>
        <dbReference type="EMBL" id="SEW26262.1"/>
    </source>
</evidence>
<reference evidence="2" key="1">
    <citation type="submission" date="2016-10" db="EMBL/GenBank/DDBJ databases">
        <authorList>
            <person name="Varghese N."/>
        </authorList>
    </citation>
    <scope>NUCLEOTIDE SEQUENCE [LARGE SCALE GENOMIC DNA]</scope>
    <source>
        <strain evidence="2">CGMCC 1.12284</strain>
    </source>
</reference>
<dbReference type="RefSeq" id="WP_049989442.1">
    <property type="nucleotide sequence ID" value="NZ_FOIS01000004.1"/>
</dbReference>
<sequence>MTTGAGESIDSLRALYTDPVGTVAAVREIPGAIANLDAIIAAMPESIETQQRRNNPHDPDTDPQLYESYRQGWYEGYIAWFVIESAVPSGEAGKALKSSKRVQKTVDKLSTSRVRRAAQLAGRASHTAKAPVRFSRLQFSRGLSTGIGLTQEAGENVLSSVSTVGQQYRVAKLLDRHDVDGTDINRLDADEQSAVGRTVARGGDDTARAMASGGPGPFARAHQLDIDVDKEALASSLGRHTDEVGFAGIEQVVDDLEGLKRADVDNIDKLANDLIAPDISNFKGAAFEARYATIRKQDVVAVQQSNRVSSRPGDIDVVTSEQGTRVGNEVKNRNFDSWDFDEFKGYVGDVDAGYQRIIESDTIDIQAYKIVFNERPPSQYREYMDAEGINYEYVQD</sequence>
<protein>
    <submittedName>
        <fullName evidence="1">Uncharacterized protein</fullName>
    </submittedName>
</protein>
<name>A0A1I0QH17_9EURY</name>
<dbReference type="AlphaFoldDB" id="A0A1I0QH17"/>
<dbReference type="STRING" id="1202768.SAMN05216285_3559"/>
<dbReference type="Proteomes" id="UP000183275">
    <property type="component" value="Unassembled WGS sequence"/>
</dbReference>
<gene>
    <name evidence="1" type="ORF">SAMN05216285_3559</name>
</gene>
<organism evidence="1 2">
    <name type="scientific">Natrinema salifodinae</name>
    <dbReference type="NCBI Taxonomy" id="1202768"/>
    <lineage>
        <taxon>Archaea</taxon>
        <taxon>Methanobacteriati</taxon>
        <taxon>Methanobacteriota</taxon>
        <taxon>Stenosarchaea group</taxon>
        <taxon>Halobacteria</taxon>
        <taxon>Halobacteriales</taxon>
        <taxon>Natrialbaceae</taxon>
        <taxon>Natrinema</taxon>
    </lineage>
</organism>
<dbReference type="EMBL" id="FOIS01000004">
    <property type="protein sequence ID" value="SEW26262.1"/>
    <property type="molecule type" value="Genomic_DNA"/>
</dbReference>
<keyword evidence="2" id="KW-1185">Reference proteome</keyword>
<accession>A0A1I0QH17</accession>
<proteinExistence type="predicted"/>